<dbReference type="EMBL" id="FZOL01000003">
    <property type="protein sequence ID" value="SNS14261.1"/>
    <property type="molecule type" value="Genomic_DNA"/>
</dbReference>
<dbReference type="RefSeq" id="WP_141137255.1">
    <property type="nucleotide sequence ID" value="NZ_FZOL01000003.1"/>
</dbReference>
<dbReference type="OrthoDB" id="9816564at2"/>
<protein>
    <submittedName>
        <fullName evidence="1">Uncharacterized protein</fullName>
    </submittedName>
</protein>
<reference evidence="2" key="1">
    <citation type="submission" date="2017-06" db="EMBL/GenBank/DDBJ databases">
        <authorList>
            <person name="Varghese N."/>
            <person name="Submissions S."/>
        </authorList>
    </citation>
    <scope>NUCLEOTIDE SEQUENCE [LARGE SCALE GENOMIC DNA]</scope>
    <source>
        <strain evidence="2">DSM 22348</strain>
    </source>
</reference>
<evidence type="ECO:0000313" key="2">
    <source>
        <dbReference type="Proteomes" id="UP000198407"/>
    </source>
</evidence>
<sequence length="98" mass="10849">MPFSDQPPGATVQPCPLASPVPVYWVEIELIGEDDSPIPWEAYELRLPDGQCVPGFLDDQGFARFDNLASAQPCEVRFPNLDKDAWEKLETRAAKASS</sequence>
<dbReference type="STRING" id="1215104.GCA_000730585_02296"/>
<name>A0A239C3Q3_9PSED</name>
<gene>
    <name evidence="1" type="ORF">SAMN05444352_103330</name>
</gene>
<evidence type="ECO:0000313" key="1">
    <source>
        <dbReference type="EMBL" id="SNS14261.1"/>
    </source>
</evidence>
<dbReference type="AlphaFoldDB" id="A0A239C3Q3"/>
<dbReference type="Proteomes" id="UP000198407">
    <property type="component" value="Unassembled WGS sequence"/>
</dbReference>
<proteinExistence type="predicted"/>
<organism evidence="1 2">
    <name type="scientific">Pseudomonas japonica</name>
    <dbReference type="NCBI Taxonomy" id="256466"/>
    <lineage>
        <taxon>Bacteria</taxon>
        <taxon>Pseudomonadati</taxon>
        <taxon>Pseudomonadota</taxon>
        <taxon>Gammaproteobacteria</taxon>
        <taxon>Pseudomonadales</taxon>
        <taxon>Pseudomonadaceae</taxon>
        <taxon>Pseudomonas</taxon>
    </lineage>
</organism>
<keyword evidence="2" id="KW-1185">Reference proteome</keyword>
<accession>A0A239C3Q3</accession>